<name>A0A2R7Y9L1_9ARCH</name>
<accession>A0A2R7Y9L1</accession>
<comment type="caution">
    <text evidence="1">The sequence shown here is derived from an EMBL/GenBank/DDBJ whole genome shotgun (WGS) entry which is preliminary data.</text>
</comment>
<protein>
    <submittedName>
        <fullName evidence="1">Uncharacterized protein</fullName>
    </submittedName>
</protein>
<evidence type="ECO:0000313" key="1">
    <source>
        <dbReference type="EMBL" id="PUA34077.1"/>
    </source>
</evidence>
<dbReference type="AlphaFoldDB" id="A0A2R7Y9L1"/>
<proteinExistence type="predicted"/>
<sequence>MDRKKMLIASLSIVALAVAMMAVYPAVSASQSSNWKGNQNVLPPWGNGNAETVPNGWPRWMAHGRGCFGLLEVSEAFKNKVLDIAKSDKDVQSLLNDGYSVTGVRPVVKAVVGEDGSVTMKATGAILTLSKDSARAIVKVDLENAKVTGITILTKTTITKP</sequence>
<dbReference type="EMBL" id="NDWU01000003">
    <property type="protein sequence ID" value="PUA34077.1"/>
    <property type="molecule type" value="Genomic_DNA"/>
</dbReference>
<evidence type="ECO:0000313" key="2">
    <source>
        <dbReference type="Proteomes" id="UP000244066"/>
    </source>
</evidence>
<organism evidence="1 2">
    <name type="scientific">Candidatus Terraquivivens tikiterensis</name>
    <dbReference type="NCBI Taxonomy" id="1980982"/>
    <lineage>
        <taxon>Archaea</taxon>
        <taxon>Nitrososphaerota</taxon>
        <taxon>Candidatus Wolframiiraptoraceae</taxon>
        <taxon>Candidatus Terraquivivens</taxon>
    </lineage>
</organism>
<reference evidence="1 2" key="1">
    <citation type="submission" date="2017-04" db="EMBL/GenBank/DDBJ databases">
        <title>Draft Aigarchaeota genome from a New Zealand hot spring.</title>
        <authorList>
            <person name="Reysenbach A.-L."/>
            <person name="Donaho J.A."/>
            <person name="Gerhart J."/>
            <person name="Kelley J.F."/>
            <person name="Kouba K."/>
            <person name="Podar M."/>
            <person name="Stott M."/>
        </authorList>
    </citation>
    <scope>NUCLEOTIDE SEQUENCE [LARGE SCALE GENOMIC DNA]</scope>
    <source>
        <strain evidence="1">NZ13_MG1</strain>
    </source>
</reference>
<dbReference type="Proteomes" id="UP000244066">
    <property type="component" value="Unassembled WGS sequence"/>
</dbReference>
<gene>
    <name evidence="1" type="ORF">B9J98_01470</name>
</gene>